<feature type="compositionally biased region" description="Polar residues" evidence="1">
    <location>
        <begin position="1095"/>
        <end position="1106"/>
    </location>
</feature>
<evidence type="ECO:0000313" key="3">
    <source>
        <dbReference type="RefSeq" id="XP_026676692.1"/>
    </source>
</evidence>
<dbReference type="AlphaFoldDB" id="A0A3Q0IKI9"/>
<feature type="compositionally biased region" description="Polar residues" evidence="1">
    <location>
        <begin position="588"/>
        <end position="605"/>
    </location>
</feature>
<feature type="compositionally biased region" description="Low complexity" evidence="1">
    <location>
        <begin position="606"/>
        <end position="623"/>
    </location>
</feature>
<feature type="region of interest" description="Disordered" evidence="1">
    <location>
        <begin position="764"/>
        <end position="956"/>
    </location>
</feature>
<name>A0A3Q0IKI9_DIACI</name>
<feature type="compositionally biased region" description="Polar residues" evidence="1">
    <location>
        <begin position="451"/>
        <end position="473"/>
    </location>
</feature>
<feature type="compositionally biased region" description="Low complexity" evidence="1">
    <location>
        <begin position="631"/>
        <end position="642"/>
    </location>
</feature>
<protein>
    <submittedName>
        <fullName evidence="3">Probable GPI-anchored adhesin-like protein PGA55</fullName>
    </submittedName>
</protein>
<dbReference type="RefSeq" id="XP_026676692.1">
    <property type="nucleotide sequence ID" value="XM_026820891.1"/>
</dbReference>
<feature type="compositionally biased region" description="Basic and acidic residues" evidence="1">
    <location>
        <begin position="528"/>
        <end position="538"/>
    </location>
</feature>
<feature type="compositionally biased region" description="Low complexity" evidence="1">
    <location>
        <begin position="313"/>
        <end position="328"/>
    </location>
</feature>
<feature type="compositionally biased region" description="Polar residues" evidence="1">
    <location>
        <begin position="764"/>
        <end position="798"/>
    </location>
</feature>
<feature type="compositionally biased region" description="Polar residues" evidence="1">
    <location>
        <begin position="228"/>
        <end position="249"/>
    </location>
</feature>
<gene>
    <name evidence="3" type="primary">LOC108251935</name>
</gene>
<proteinExistence type="predicted"/>
<feature type="compositionally biased region" description="Polar residues" evidence="1">
    <location>
        <begin position="892"/>
        <end position="906"/>
    </location>
</feature>
<feature type="compositionally biased region" description="Low complexity" evidence="1">
    <location>
        <begin position="877"/>
        <end position="891"/>
    </location>
</feature>
<feature type="compositionally biased region" description="Polar residues" evidence="1">
    <location>
        <begin position="394"/>
        <end position="408"/>
    </location>
</feature>
<dbReference type="PaxDb" id="121845-A0A3Q0IKI9"/>
<feature type="compositionally biased region" description="Basic and acidic residues" evidence="1">
    <location>
        <begin position="833"/>
        <end position="849"/>
    </location>
</feature>
<sequence>MTNTQAGYTPDKKTVNRSTNGDSMNLSSRSYSRSDSSDQTELSETGAFGSNNRKESKTTVYEPNAGANDLKTGANHSQKGANNPYGANDPHKGANDPNTGADNPLTGANHFTAITSSARLEPQTSPLTSPPEMSSFRHALKTFGGKGAFESQSSPRSPKDTFFTPFKTNSPSNDQMRSFSKDNVLRSDSPQGTISTKDSTSTVHSSDSLANRSNKFPACYSSDDQIKRPTNTTKGDGNQENAASKDNVVSTDVLATNAGKDFTIPIGENLSSCPNDTSTNDSNDPLSNYPKEFTRDGGPRPSRPVSFDLSQVTPPYLMTSSMSPMSPTALHNLQAKLESQMNSPKNSSSPLSPTGGDVQGQLVEEGVVSSNVPNAASPKSPMSPTARHDLQAKLESQMSSTNAASPLSPTGGDFHAQLGEEGVVFSNATHASSPTMAPKAARPLSPKVGDTQGQPATEGAISSNVSNGASSGFPNRADLESTLESQISSLTNEARSLFPTEGDVGPSTESAIPPNAPDSMSPLSPTMEHSHLAEKESVLSKSASPEVPLQMPLAGEEASNATNLGNPGSPTLVSHSISLSPVNAARPTLSTNQRKLSSEITTPNAPSVSGSPLSLSNSISPSLNHQRKLSSEVTSSQSLSNSGSPISPPLNHQRKLSSEITSPQSLSNSGSPTSPQSASHFPPLRSESLSAVRNYPEPVSKVTYQDPKRAESFPNTPEEVHGRSPTSASQKRFSFSEYVMCDQGYQSPLKHRSPYAAEPNGVSASNYSSPYLNSNRSYSFSRQNSRDSQNSFSRQNSRGSEEGKDAFSRQNSRSSQDGESEEERGAGNGPRFDGGRSEEERGARKEGRSHGGAMENLENGHAGMRTDLGSDQTRRTSWNSSSNDANNSGKSCDNNSDSRYHQSNAGRESRNHDIKGNSSYQNSGKPSYHNTNSDYHFGSHSSHQRDKKVQRKVSAERFRTQPITLGEISSATSLLKPGNVQDVNSGNLGSTSVPCTPTSTKSTPPCPEKHLTQSLSCQLKSSYQLESTQSVEVISGEPVTGGSEPMNGEYLTAMGGDVAVKDSNTPDDEDEEVDISLLSVRERIQYYLKKTNGTSRGCGLNENSTRGRGLDEKSSNGSLGHDNRTNTSWRRGLDKNNNSANKTIIPGGVVWMKKAPMGALGMTIGPILVGGVAWTRTITVPI</sequence>
<evidence type="ECO:0000313" key="2">
    <source>
        <dbReference type="Proteomes" id="UP000079169"/>
    </source>
</evidence>
<dbReference type="KEGG" id="dci:108251935"/>
<feature type="compositionally biased region" description="Polar residues" evidence="1">
    <location>
        <begin position="269"/>
        <end position="286"/>
    </location>
</feature>
<reference evidence="3" key="1">
    <citation type="submission" date="2025-08" db="UniProtKB">
        <authorList>
            <consortium name="RefSeq"/>
        </authorList>
    </citation>
    <scope>IDENTIFICATION</scope>
</reference>
<feature type="compositionally biased region" description="Polar residues" evidence="1">
    <location>
        <begin position="186"/>
        <end position="214"/>
    </location>
</feature>
<keyword evidence="2" id="KW-1185">Reference proteome</keyword>
<feature type="compositionally biased region" description="Polar residues" evidence="1">
    <location>
        <begin position="808"/>
        <end position="817"/>
    </location>
</feature>
<feature type="region of interest" description="Disordered" evidence="1">
    <location>
        <begin position="1095"/>
        <end position="1136"/>
    </location>
</feature>
<feature type="compositionally biased region" description="Polar residues" evidence="1">
    <location>
        <begin position="16"/>
        <end position="26"/>
    </location>
</feature>
<dbReference type="GeneID" id="108251935"/>
<organism evidence="2 3">
    <name type="scientific">Diaphorina citri</name>
    <name type="common">Asian citrus psyllid</name>
    <dbReference type="NCBI Taxonomy" id="121845"/>
    <lineage>
        <taxon>Eukaryota</taxon>
        <taxon>Metazoa</taxon>
        <taxon>Ecdysozoa</taxon>
        <taxon>Arthropoda</taxon>
        <taxon>Hexapoda</taxon>
        <taxon>Insecta</taxon>
        <taxon>Pterygota</taxon>
        <taxon>Neoptera</taxon>
        <taxon>Paraneoptera</taxon>
        <taxon>Hemiptera</taxon>
        <taxon>Sternorrhyncha</taxon>
        <taxon>Psylloidea</taxon>
        <taxon>Psyllidae</taxon>
        <taxon>Diaphorininae</taxon>
        <taxon>Diaphorina</taxon>
    </lineage>
</organism>
<feature type="compositionally biased region" description="Polar residues" evidence="1">
    <location>
        <begin position="916"/>
        <end position="934"/>
    </location>
</feature>
<accession>A0A3Q0IKI9</accession>
<feature type="compositionally biased region" description="Polar residues" evidence="1">
    <location>
        <begin position="166"/>
        <end position="178"/>
    </location>
</feature>
<feature type="region of interest" description="Disordered" evidence="1">
    <location>
        <begin position="428"/>
        <end position="731"/>
    </location>
</feature>
<feature type="compositionally biased region" description="Polar residues" evidence="1">
    <location>
        <begin position="482"/>
        <end position="494"/>
    </location>
</feature>
<feature type="compositionally biased region" description="Low complexity" evidence="1">
    <location>
        <begin position="990"/>
        <end position="1003"/>
    </location>
</feature>
<feature type="compositionally biased region" description="Low complexity" evidence="1">
    <location>
        <begin position="342"/>
        <end position="353"/>
    </location>
</feature>
<feature type="compositionally biased region" description="Polar residues" evidence="1">
    <location>
        <begin position="39"/>
        <end position="51"/>
    </location>
</feature>
<feature type="compositionally biased region" description="Polar residues" evidence="1">
    <location>
        <begin position="658"/>
        <end position="679"/>
    </location>
</feature>
<feature type="region of interest" description="Disordered" evidence="1">
    <location>
        <begin position="263"/>
        <end position="416"/>
    </location>
</feature>
<feature type="region of interest" description="Disordered" evidence="1">
    <location>
        <begin position="979"/>
        <end position="1007"/>
    </location>
</feature>
<dbReference type="Proteomes" id="UP000079169">
    <property type="component" value="Unplaced"/>
</dbReference>
<feature type="region of interest" description="Disordered" evidence="1">
    <location>
        <begin position="1"/>
        <end position="249"/>
    </location>
</feature>
<feature type="compositionally biased region" description="Polar residues" evidence="1">
    <location>
        <begin position="112"/>
        <end position="127"/>
    </location>
</feature>
<feature type="compositionally biased region" description="Polar residues" evidence="1">
    <location>
        <begin position="559"/>
        <end position="581"/>
    </location>
</feature>
<feature type="compositionally biased region" description="Polar residues" evidence="1">
    <location>
        <begin position="1125"/>
        <end position="1136"/>
    </location>
</feature>
<evidence type="ECO:0000256" key="1">
    <source>
        <dbReference type="SAM" id="MobiDB-lite"/>
    </source>
</evidence>